<feature type="domain" description="VWFA" evidence="2">
    <location>
        <begin position="51"/>
        <end position="224"/>
    </location>
</feature>
<dbReference type="PANTHER" id="PTHR10579:SF43">
    <property type="entry name" value="ZINC FINGER (C3HC4-TYPE RING FINGER) FAMILY PROTEIN"/>
    <property type="match status" value="1"/>
</dbReference>
<dbReference type="SMART" id="SM00327">
    <property type="entry name" value="VWA"/>
    <property type="match status" value="1"/>
</dbReference>
<sequence length="412" mass="44976">MHPDSSPNARPHLDLIPLKPGVSATRPTRQQVLLRIHTPTPQARPERPLLNLALVLDRSGSMGGSKLKYTKEAAIYAVHNLLPEDRVAVVIYDDAVEVLVPSTPVADGRAAIANLIRTIRTGGSTALHAGWLEGATQVAAYQEAGRLNRVVLLSDGLANRGETNPGVIAEQVRELARRGVSTSTLGVGLDYNEDLMTTMADAGEGNYYFIESPADLPRIFAQELAGLAGTLGTRVRLWLRPGDGSRAWLFNDLEQDPSGAYVLPNLVAGIPLEFLLELEAPAGREASLRLELDWETPEGQRERLEAVLRLPVLEEAEFERLQPHPDVAAMTAKLEATRARQRAMEALADGDLEAARHALHRAAPMLASFGPALAAEAHELRLLLDEIETAPQRARKTLSSQVYRDRKGRKDF</sequence>
<evidence type="ECO:0000256" key="1">
    <source>
        <dbReference type="SAM" id="MobiDB-lite"/>
    </source>
</evidence>
<dbReference type="InterPro" id="IPR036465">
    <property type="entry name" value="vWFA_dom_sf"/>
</dbReference>
<reference evidence="4" key="2">
    <citation type="submission" date="2013-04" db="EMBL/GenBank/DDBJ databases">
        <title>Non-Hybrid, Finished Microbial Genome Assemblies from Long-Read SMRT Sequencing Data.</title>
        <authorList>
            <person name="Klammer A."/>
            <person name="Drake J."/>
            <person name="Heiner C."/>
            <person name="Clum A."/>
            <person name="Copeland A."/>
            <person name="Huddleston J."/>
            <person name="Eichler E."/>
            <person name="Turner S.W."/>
        </authorList>
    </citation>
    <scope>NUCLEOTIDE SEQUENCE</scope>
    <source>
        <strain evidence="4">DSM 1279</strain>
    </source>
</reference>
<dbReference type="EMBL" id="CP001743">
    <property type="protein sequence ID" value="ADD27997.1"/>
    <property type="molecule type" value="Genomic_DNA"/>
</dbReference>
<dbReference type="AlphaFoldDB" id="D3PRB4"/>
<dbReference type="InterPro" id="IPR051266">
    <property type="entry name" value="CLCR"/>
</dbReference>
<name>D3PRB4_MEIRD</name>
<dbReference type="RefSeq" id="WP_013013516.1">
    <property type="nucleotide sequence ID" value="NC_013946.1"/>
</dbReference>
<accession>D3PRB4</accession>
<dbReference type="Proteomes" id="UP000006655">
    <property type="component" value="Chromosome"/>
</dbReference>
<dbReference type="PANTHER" id="PTHR10579">
    <property type="entry name" value="CALCIUM-ACTIVATED CHLORIDE CHANNEL REGULATOR"/>
    <property type="match status" value="1"/>
</dbReference>
<dbReference type="Pfam" id="PF00092">
    <property type="entry name" value="VWA"/>
    <property type="match status" value="1"/>
</dbReference>
<feature type="region of interest" description="Disordered" evidence="1">
    <location>
        <begin position="1"/>
        <end position="21"/>
    </location>
</feature>
<dbReference type="KEGG" id="mre:K649_05825"/>
<dbReference type="KEGG" id="mrb:Mrub_1234"/>
<keyword evidence="5" id="KW-1185">Reference proteome</keyword>
<evidence type="ECO:0000259" key="2">
    <source>
        <dbReference type="PROSITE" id="PS50234"/>
    </source>
</evidence>
<evidence type="ECO:0000313" key="5">
    <source>
        <dbReference type="Proteomes" id="UP000006655"/>
    </source>
</evidence>
<reference evidence="4 6" key="3">
    <citation type="submission" date="2013-04" db="EMBL/GenBank/DDBJ databases">
        <authorList>
            <person name="Chin J."/>
            <person name="Alexander D.H."/>
            <person name="Marks P."/>
            <person name="Korlach J."/>
            <person name="Clum A."/>
            <person name="Copeland A."/>
        </authorList>
    </citation>
    <scope>NUCLEOTIDE SEQUENCE [LARGE SCALE GENOMIC DNA]</scope>
    <source>
        <strain evidence="6">ATCC 35948 / DSM 1279 / VKM B-1258 / 21</strain>
        <strain evidence="4">DSM 1279</strain>
    </source>
</reference>
<protein>
    <submittedName>
        <fullName evidence="4">von Willebrand factor type A</fullName>
    </submittedName>
</protein>
<gene>
    <name evidence="3" type="ordered locus">Mrub_1234</name>
    <name evidence="4" type="ORF">K649_05825</name>
</gene>
<evidence type="ECO:0000313" key="4">
    <source>
        <dbReference type="EMBL" id="AGK04467.1"/>
    </source>
</evidence>
<evidence type="ECO:0000313" key="3">
    <source>
        <dbReference type="EMBL" id="ADD27997.1"/>
    </source>
</evidence>
<organism evidence="4 6">
    <name type="scientific">Meiothermus ruber (strain ATCC 35948 / DSM 1279 / VKM B-1258 / 21)</name>
    <name type="common">Thermus ruber</name>
    <dbReference type="NCBI Taxonomy" id="504728"/>
    <lineage>
        <taxon>Bacteria</taxon>
        <taxon>Thermotogati</taxon>
        <taxon>Deinococcota</taxon>
        <taxon>Deinococci</taxon>
        <taxon>Thermales</taxon>
        <taxon>Thermaceae</taxon>
        <taxon>Meiothermus</taxon>
    </lineage>
</organism>
<dbReference type="OrthoDB" id="9781333at2"/>
<reference evidence="3 5" key="1">
    <citation type="journal article" date="2010" name="Stand. Genomic Sci.">
        <title>Complete genome sequence of Meiothermus ruber type strain (21).</title>
        <authorList>
            <person name="Tindall B.J."/>
            <person name="Sikorski J."/>
            <person name="Lucas S."/>
            <person name="Goltsman E."/>
            <person name="Copeland A."/>
            <person name="Glavina Del Rio T."/>
            <person name="Nolan M."/>
            <person name="Tice H."/>
            <person name="Cheng J.F."/>
            <person name="Han C."/>
            <person name="Pitluck S."/>
            <person name="Liolios K."/>
            <person name="Ivanova N."/>
            <person name="Mavromatis K."/>
            <person name="Ovchinnikova G."/>
            <person name="Pati A."/>
            <person name="Fahnrich R."/>
            <person name="Goodwin L."/>
            <person name="Chen A."/>
            <person name="Palaniappan K."/>
            <person name="Land M."/>
            <person name="Hauser L."/>
            <person name="Chang Y.J."/>
            <person name="Jeffries C.D."/>
            <person name="Rohde M."/>
            <person name="Goker M."/>
            <person name="Woyke T."/>
            <person name="Bristow J."/>
            <person name="Eisen J.A."/>
            <person name="Markowitz V."/>
            <person name="Hugenholtz P."/>
            <person name="Kyrpides N.C."/>
            <person name="Klenk H.P."/>
            <person name="Lapidus A."/>
        </authorList>
    </citation>
    <scope>NUCLEOTIDE SEQUENCE [LARGE SCALE GENOMIC DNA]</scope>
    <source>
        <strain evidence="5">ATCC 35948 / DSM 1279 / VKM B-1258 / 21</strain>
        <strain evidence="3">DSM 1279</strain>
    </source>
</reference>
<dbReference type="EMBL" id="CP005385">
    <property type="protein sequence ID" value="AGK04467.1"/>
    <property type="molecule type" value="Genomic_DNA"/>
</dbReference>
<evidence type="ECO:0000313" key="6">
    <source>
        <dbReference type="Proteomes" id="UP000013026"/>
    </source>
</evidence>
<dbReference type="PROSITE" id="PS50234">
    <property type="entry name" value="VWFA"/>
    <property type="match status" value="1"/>
</dbReference>
<dbReference type="Proteomes" id="UP000013026">
    <property type="component" value="Chromosome"/>
</dbReference>
<proteinExistence type="predicted"/>
<dbReference type="eggNOG" id="COG2304">
    <property type="taxonomic scope" value="Bacteria"/>
</dbReference>
<dbReference type="STRING" id="504728.K649_05825"/>
<dbReference type="SUPFAM" id="SSF53300">
    <property type="entry name" value="vWA-like"/>
    <property type="match status" value="1"/>
</dbReference>
<dbReference type="Gene3D" id="3.40.50.410">
    <property type="entry name" value="von Willebrand factor, type A domain"/>
    <property type="match status" value="1"/>
</dbReference>
<dbReference type="PATRIC" id="fig|504728.9.peg.1199"/>
<dbReference type="InterPro" id="IPR002035">
    <property type="entry name" value="VWF_A"/>
</dbReference>